<evidence type="ECO:0000256" key="2">
    <source>
        <dbReference type="SAM" id="MobiDB-lite"/>
    </source>
</evidence>
<reference evidence="4 5" key="1">
    <citation type="submission" date="2017-12" db="EMBL/GenBank/DDBJ databases">
        <title>Gene loss provides genomic basis for host adaptation in cereal stripe rust fungi.</title>
        <authorList>
            <person name="Xia C."/>
        </authorList>
    </citation>
    <scope>NUCLEOTIDE SEQUENCE [LARGE SCALE GENOMIC DNA]</scope>
    <source>
        <strain evidence="4 5">93TX-2</strain>
    </source>
</reference>
<dbReference type="VEuPathDB" id="FungiDB:PSTT_12833"/>
<dbReference type="VEuPathDB" id="FungiDB:PSHT_07702"/>
<dbReference type="Proteomes" id="UP000238274">
    <property type="component" value="Unassembled WGS sequence"/>
</dbReference>
<gene>
    <name evidence="4" type="ORF">PSHT_07702</name>
</gene>
<proteinExistence type="predicted"/>
<reference evidence="5" key="3">
    <citation type="journal article" date="2018" name="Mol. Plant Microbe Interact.">
        <title>Genome sequence resources for the wheat stripe rust pathogen (Puccinia striiformis f. sp. tritici) and the barley stripe rust pathogen (Puccinia striiformis f. sp. hordei).</title>
        <authorList>
            <person name="Xia C."/>
            <person name="Wang M."/>
            <person name="Yin C."/>
            <person name="Cornejo O.E."/>
            <person name="Hulbert S.H."/>
            <person name="Chen X."/>
        </authorList>
    </citation>
    <scope>NUCLEOTIDE SEQUENCE [LARGE SCALE GENOMIC DNA]</scope>
    <source>
        <strain evidence="5">93TX-2</strain>
    </source>
</reference>
<evidence type="ECO:0000313" key="4">
    <source>
        <dbReference type="EMBL" id="POW13425.1"/>
    </source>
</evidence>
<evidence type="ECO:0000313" key="5">
    <source>
        <dbReference type="Proteomes" id="UP000238274"/>
    </source>
</evidence>
<evidence type="ECO:0000256" key="1">
    <source>
        <dbReference type="SAM" id="Coils"/>
    </source>
</evidence>
<accession>A0A2S4VV74</accession>
<dbReference type="InterPro" id="IPR049203">
    <property type="entry name" value="DUF6818"/>
</dbReference>
<dbReference type="PANTHER" id="PTHR34409">
    <property type="entry name" value="SET DOMAIN-CONTAINING PROTEIN"/>
    <property type="match status" value="1"/>
</dbReference>
<protein>
    <recommendedName>
        <fullName evidence="3">DUF6818 domain-containing protein</fullName>
    </recommendedName>
</protein>
<feature type="coiled-coil region" evidence="1">
    <location>
        <begin position="282"/>
        <end position="334"/>
    </location>
</feature>
<feature type="compositionally biased region" description="Polar residues" evidence="2">
    <location>
        <begin position="197"/>
        <end position="219"/>
    </location>
</feature>
<sequence length="378" mass="42160">MAAQRNTAPRPINQENPPANQAPAQGNRATPQRQSSRRQPGSNGYSDEDCMALVEIVKEVLPLGSNKWEQVHELYNEYARANGRTTRDAGPLKTKFKALFNSKKPTGNPNCPVHICEAKRANVMINEQAQSLAVVDDKFEEEESDDETNDIGNSAGHTQENEEVGQANEADQGNFGNFLDNPMDIGNDDGGDPINNWTCQPNNLQSMSGPIRSNQSQPSPGIPSIVAANTASPLPTLTRNRQSTNSQTQGNLQSSLAAFFDPEARRARDQEAGLTQFYALRLQESTSTVNCLQEEVNRLREGVNLQVIRLQEDLQQAQNALTQRTSENQDLRHRMEMMQLRMEFQQSTHYGVELLSWGWVELGGDWVLERLPSGRSWE</sequence>
<name>A0A2S4VV74_9BASI</name>
<keyword evidence="1" id="KW-0175">Coiled coil</keyword>
<dbReference type="EMBL" id="PKSM01000097">
    <property type="protein sequence ID" value="POW13425.1"/>
    <property type="molecule type" value="Genomic_DNA"/>
</dbReference>
<dbReference type="OrthoDB" id="2507399at2759"/>
<feature type="compositionally biased region" description="Acidic residues" evidence="2">
    <location>
        <begin position="139"/>
        <end position="149"/>
    </location>
</feature>
<feature type="compositionally biased region" description="Polar residues" evidence="2">
    <location>
        <begin position="1"/>
        <end position="45"/>
    </location>
</feature>
<keyword evidence="5" id="KW-1185">Reference proteome</keyword>
<organism evidence="4 5">
    <name type="scientific">Puccinia striiformis</name>
    <dbReference type="NCBI Taxonomy" id="27350"/>
    <lineage>
        <taxon>Eukaryota</taxon>
        <taxon>Fungi</taxon>
        <taxon>Dikarya</taxon>
        <taxon>Basidiomycota</taxon>
        <taxon>Pucciniomycotina</taxon>
        <taxon>Pucciniomycetes</taxon>
        <taxon>Pucciniales</taxon>
        <taxon>Pucciniaceae</taxon>
        <taxon>Puccinia</taxon>
    </lineage>
</organism>
<dbReference type="AlphaFoldDB" id="A0A2S4VV74"/>
<dbReference type="PANTHER" id="PTHR34409:SF1">
    <property type="entry name" value="MYB-LIKE DOMAIN-CONTAINING PROTEIN"/>
    <property type="match status" value="1"/>
</dbReference>
<feature type="region of interest" description="Disordered" evidence="2">
    <location>
        <begin position="1"/>
        <end position="47"/>
    </location>
</feature>
<evidence type="ECO:0000259" key="3">
    <source>
        <dbReference type="Pfam" id="PF20681"/>
    </source>
</evidence>
<comment type="caution">
    <text evidence="4">The sequence shown here is derived from an EMBL/GenBank/DDBJ whole genome shotgun (WGS) entry which is preliminary data.</text>
</comment>
<feature type="domain" description="DUF6818" evidence="3">
    <location>
        <begin position="62"/>
        <end position="138"/>
    </location>
</feature>
<reference evidence="5" key="2">
    <citation type="journal article" date="2018" name="BMC Genomics">
        <title>Genomic insights into host adaptation between the wheat stripe rust pathogen (Puccinia striiformis f. sp. tritici) and the barley stripe rust pathogen (Puccinia striiformis f. sp. hordei).</title>
        <authorList>
            <person name="Xia C."/>
            <person name="Wang M."/>
            <person name="Yin C."/>
            <person name="Cornejo O.E."/>
            <person name="Hulbert S.H."/>
            <person name="Chen X."/>
        </authorList>
    </citation>
    <scope>NUCLEOTIDE SEQUENCE [LARGE SCALE GENOMIC DNA]</scope>
    <source>
        <strain evidence="5">93TX-2</strain>
    </source>
</reference>
<dbReference type="Pfam" id="PF20681">
    <property type="entry name" value="DUF6818"/>
    <property type="match status" value="1"/>
</dbReference>
<feature type="region of interest" description="Disordered" evidence="2">
    <location>
        <begin position="139"/>
        <end position="227"/>
    </location>
</feature>